<accession>A0A4R5XFK7</accession>
<keyword evidence="5 9" id="KW-0418">Kinase</keyword>
<reference evidence="9 10" key="1">
    <citation type="submission" date="2018-06" db="EMBL/GenBank/DDBJ databases">
        <title>A transcriptomic atlas of mushroom development highlights an independent origin of complex multicellularity.</title>
        <authorList>
            <consortium name="DOE Joint Genome Institute"/>
            <person name="Krizsan K."/>
            <person name="Almasi E."/>
            <person name="Merenyi Z."/>
            <person name="Sahu N."/>
            <person name="Viragh M."/>
            <person name="Koszo T."/>
            <person name="Mondo S."/>
            <person name="Kiss B."/>
            <person name="Balint B."/>
            <person name="Kues U."/>
            <person name="Barry K."/>
            <person name="Hegedus J.C."/>
            <person name="Henrissat B."/>
            <person name="Johnson J."/>
            <person name="Lipzen A."/>
            <person name="Ohm R."/>
            <person name="Nagy I."/>
            <person name="Pangilinan J."/>
            <person name="Yan J."/>
            <person name="Xiong Y."/>
            <person name="Grigoriev I.V."/>
            <person name="Hibbett D.S."/>
            <person name="Nagy L.G."/>
        </authorList>
    </citation>
    <scope>NUCLEOTIDE SEQUENCE [LARGE SCALE GENOMIC DNA]</scope>
    <source>
        <strain evidence="9 10">SZMC22713</strain>
    </source>
</reference>
<keyword evidence="4" id="KW-0547">Nucleotide-binding</keyword>
<evidence type="ECO:0000256" key="5">
    <source>
        <dbReference type="ARBA" id="ARBA00022777"/>
    </source>
</evidence>
<dbReference type="InterPro" id="IPR000719">
    <property type="entry name" value="Prot_kinase_dom"/>
</dbReference>
<evidence type="ECO:0000256" key="7">
    <source>
        <dbReference type="SAM" id="MobiDB-lite"/>
    </source>
</evidence>
<dbReference type="OrthoDB" id="10020333at2759"/>
<feature type="region of interest" description="Disordered" evidence="7">
    <location>
        <begin position="1"/>
        <end position="22"/>
    </location>
</feature>
<feature type="compositionally biased region" description="Acidic residues" evidence="7">
    <location>
        <begin position="104"/>
        <end position="119"/>
    </location>
</feature>
<dbReference type="PROSITE" id="PS00108">
    <property type="entry name" value="PROTEIN_KINASE_ST"/>
    <property type="match status" value="1"/>
</dbReference>
<name>A0A4R5XFK7_9AGAM</name>
<dbReference type="EC" id="2.7.11.1" evidence="1"/>
<keyword evidence="10" id="KW-1185">Reference proteome</keyword>
<dbReference type="SMART" id="SM00220">
    <property type="entry name" value="S_TKc"/>
    <property type="match status" value="1"/>
</dbReference>
<organism evidence="9 10">
    <name type="scientific">Rickenella mellea</name>
    <dbReference type="NCBI Taxonomy" id="50990"/>
    <lineage>
        <taxon>Eukaryota</taxon>
        <taxon>Fungi</taxon>
        <taxon>Dikarya</taxon>
        <taxon>Basidiomycota</taxon>
        <taxon>Agaricomycotina</taxon>
        <taxon>Agaricomycetes</taxon>
        <taxon>Hymenochaetales</taxon>
        <taxon>Rickenellaceae</taxon>
        <taxon>Rickenella</taxon>
    </lineage>
</organism>
<gene>
    <name evidence="9" type="ORF">BD410DRAFT_780443</name>
</gene>
<dbReference type="GO" id="GO:0044773">
    <property type="term" value="P:mitotic DNA damage checkpoint signaling"/>
    <property type="evidence" value="ECO:0007669"/>
    <property type="project" value="TreeGrafter"/>
</dbReference>
<dbReference type="SUPFAM" id="SSF56112">
    <property type="entry name" value="Protein kinase-like (PK-like)"/>
    <property type="match status" value="1"/>
</dbReference>
<sequence length="628" mass="70811">MAEPILISRHSSNPLEVESSDPQNIRYLRQYKKAQEMRGEIQSSDDPLGGYRVHEIEAYQAHVARVVNKPDPLPVNANEQHVDEYSDDELIITDTEEELRMDPPEDDPAVGDELPDDGMETDEEKTILLKPAQEREEIEDEITDLEEAVPELCSDYKIVDRLGTGTFSSVYKAVDLHPSKWHDRAWQGNRPQQSDESSSQVGKVFVAIKRIYVTSSPERVKNEIAILQDCRGCRHVSQLITAFRHRDQVVAIMPYHRNEDFRDFFRTSSMDCIKAYFRCLLRALRDIHARQIIHRDVKPANFLFDPRTNNGTLCDFGLACRMVYKKSEFKHDDKSRGRCLHTAPDLEHPHGRLRARESLNVEHIKSMQREARLKSAMPSDKVGYLANDKRAPSKANRAGTRGFRAPEVLLKCNEQSGAIDIWAVGTILLFFLTGKFPLFQSNDDIEALMEIAAIIGKRRMEKAATLHNRTFATNVPSVTADGMSWREFVEKQNPDISIPPTSEPVDASSSQETNAEYTQDVELAFDLLEQLMQPECTKRITARGALYHPFLADTSTSQEDGVEGDDAHFPHPVGGGVCGHLHFRDPVTEEHTVAGLGPGGEDVKNLSAGEGIPIGSRPCEYHSRSFQV</sequence>
<evidence type="ECO:0000256" key="3">
    <source>
        <dbReference type="ARBA" id="ARBA00022679"/>
    </source>
</evidence>
<dbReference type="VEuPathDB" id="FungiDB:BD410DRAFT_780443"/>
<feature type="region of interest" description="Disordered" evidence="7">
    <location>
        <begin position="100"/>
        <end position="119"/>
    </location>
</feature>
<evidence type="ECO:0000256" key="1">
    <source>
        <dbReference type="ARBA" id="ARBA00012513"/>
    </source>
</evidence>
<keyword evidence="6" id="KW-0067">ATP-binding</keyword>
<dbReference type="GO" id="GO:0005634">
    <property type="term" value="C:nucleus"/>
    <property type="evidence" value="ECO:0007669"/>
    <property type="project" value="TreeGrafter"/>
</dbReference>
<evidence type="ECO:0000313" key="10">
    <source>
        <dbReference type="Proteomes" id="UP000294933"/>
    </source>
</evidence>
<dbReference type="GO" id="GO:0005524">
    <property type="term" value="F:ATP binding"/>
    <property type="evidence" value="ECO:0007669"/>
    <property type="project" value="UniProtKB-KW"/>
</dbReference>
<keyword evidence="2" id="KW-0723">Serine/threonine-protein kinase</keyword>
<keyword evidence="3" id="KW-0808">Transferase</keyword>
<dbReference type="Gene3D" id="3.30.200.20">
    <property type="entry name" value="Phosphorylase Kinase, domain 1"/>
    <property type="match status" value="1"/>
</dbReference>
<dbReference type="InterPro" id="IPR011009">
    <property type="entry name" value="Kinase-like_dom_sf"/>
</dbReference>
<proteinExistence type="predicted"/>
<dbReference type="PROSITE" id="PS50011">
    <property type="entry name" value="PROTEIN_KINASE_DOM"/>
    <property type="match status" value="1"/>
</dbReference>
<dbReference type="CDD" id="cd14019">
    <property type="entry name" value="STKc_Cdc7"/>
    <property type="match status" value="1"/>
</dbReference>
<dbReference type="InterPro" id="IPR008271">
    <property type="entry name" value="Ser/Thr_kinase_AS"/>
</dbReference>
<evidence type="ECO:0000256" key="2">
    <source>
        <dbReference type="ARBA" id="ARBA00022527"/>
    </source>
</evidence>
<dbReference type="PANTHER" id="PTHR44167:SF23">
    <property type="entry name" value="CDC7 KINASE, ISOFORM A-RELATED"/>
    <property type="match status" value="1"/>
</dbReference>
<dbReference type="GO" id="GO:0004674">
    <property type="term" value="F:protein serine/threonine kinase activity"/>
    <property type="evidence" value="ECO:0007669"/>
    <property type="project" value="UniProtKB-KW"/>
</dbReference>
<dbReference type="EMBL" id="ML170156">
    <property type="protein sequence ID" value="TDL29939.1"/>
    <property type="molecule type" value="Genomic_DNA"/>
</dbReference>
<evidence type="ECO:0000256" key="6">
    <source>
        <dbReference type="ARBA" id="ARBA00022840"/>
    </source>
</evidence>
<dbReference type="Gene3D" id="1.10.510.10">
    <property type="entry name" value="Transferase(Phosphotransferase) domain 1"/>
    <property type="match status" value="1"/>
</dbReference>
<feature type="region of interest" description="Disordered" evidence="7">
    <location>
        <begin position="493"/>
        <end position="514"/>
    </location>
</feature>
<evidence type="ECO:0000259" key="8">
    <source>
        <dbReference type="PROSITE" id="PS50011"/>
    </source>
</evidence>
<dbReference type="PANTHER" id="PTHR44167">
    <property type="entry name" value="OVARIAN-SPECIFIC SERINE/THREONINE-PROTEIN KINASE LOK-RELATED"/>
    <property type="match status" value="1"/>
</dbReference>
<protein>
    <recommendedName>
        <fullName evidence="1">non-specific serine/threonine protein kinase</fullName>
        <ecNumber evidence="1">2.7.11.1</ecNumber>
    </recommendedName>
</protein>
<dbReference type="AlphaFoldDB" id="A0A4R5XFK7"/>
<feature type="domain" description="Protein kinase" evidence="8">
    <location>
        <begin position="156"/>
        <end position="551"/>
    </location>
</feature>
<dbReference type="STRING" id="50990.A0A4R5XFK7"/>
<evidence type="ECO:0000256" key="4">
    <source>
        <dbReference type="ARBA" id="ARBA00022741"/>
    </source>
</evidence>
<evidence type="ECO:0000313" key="9">
    <source>
        <dbReference type="EMBL" id="TDL29939.1"/>
    </source>
</evidence>
<dbReference type="Proteomes" id="UP000294933">
    <property type="component" value="Unassembled WGS sequence"/>
</dbReference>
<dbReference type="Pfam" id="PF00069">
    <property type="entry name" value="Pkinase"/>
    <property type="match status" value="2"/>
</dbReference>